<dbReference type="Pfam" id="PF00651">
    <property type="entry name" value="BTB"/>
    <property type="match status" value="1"/>
</dbReference>
<evidence type="ECO:0000256" key="3">
    <source>
        <dbReference type="ARBA" id="ARBA00010846"/>
    </source>
</evidence>
<dbReference type="CDD" id="cd14736">
    <property type="entry name" value="BACK_AtBPM-like"/>
    <property type="match status" value="1"/>
</dbReference>
<feature type="domain" description="MATH" evidence="5">
    <location>
        <begin position="39"/>
        <end position="173"/>
    </location>
</feature>
<comment type="function">
    <text evidence="1">May act as a substrate-specific adapter of an E3 ubiquitin-protein ligase complex (CUL3-RBX1-BTB) which mediates the ubiquitination and subsequent proteasomal degradation of target proteins.</text>
</comment>
<comment type="similarity">
    <text evidence="3">Belongs to the Tdpoz family.</text>
</comment>
<evidence type="ECO:0000256" key="1">
    <source>
        <dbReference type="ARBA" id="ARBA00002668"/>
    </source>
</evidence>
<dbReference type="EMBL" id="EF677100">
    <property type="protein sequence ID" value="ABR16952.1"/>
    <property type="molecule type" value="mRNA"/>
</dbReference>
<comment type="pathway">
    <text evidence="2">Protein modification; protein ubiquitination.</text>
</comment>
<evidence type="ECO:0000313" key="6">
    <source>
        <dbReference type="EMBL" id="ABR16952.1"/>
    </source>
</evidence>
<dbReference type="GO" id="GO:0071472">
    <property type="term" value="P:cellular response to salt stress"/>
    <property type="evidence" value="ECO:0007669"/>
    <property type="project" value="UniProtKB-ARBA"/>
</dbReference>
<feature type="domain" description="BTB" evidence="4">
    <location>
        <begin position="209"/>
        <end position="276"/>
    </location>
</feature>
<dbReference type="Gene3D" id="3.30.710.10">
    <property type="entry name" value="Potassium Channel Kv1.1, Chain A"/>
    <property type="match status" value="1"/>
</dbReference>
<dbReference type="Gene3D" id="1.25.40.420">
    <property type="match status" value="1"/>
</dbReference>
<dbReference type="InterPro" id="IPR011333">
    <property type="entry name" value="SKP1/BTB/POZ_sf"/>
</dbReference>
<dbReference type="Pfam" id="PF24570">
    <property type="entry name" value="BACK_BPM_SPOP"/>
    <property type="match status" value="1"/>
</dbReference>
<dbReference type="GO" id="GO:0016567">
    <property type="term" value="P:protein ubiquitination"/>
    <property type="evidence" value="ECO:0007669"/>
    <property type="project" value="InterPro"/>
</dbReference>
<organism evidence="6">
    <name type="scientific">Picea sitchensis</name>
    <name type="common">Sitka spruce</name>
    <name type="synonym">Pinus sitchensis</name>
    <dbReference type="NCBI Taxonomy" id="3332"/>
    <lineage>
        <taxon>Eukaryota</taxon>
        <taxon>Viridiplantae</taxon>
        <taxon>Streptophyta</taxon>
        <taxon>Embryophyta</taxon>
        <taxon>Tracheophyta</taxon>
        <taxon>Spermatophyta</taxon>
        <taxon>Pinopsida</taxon>
        <taxon>Pinidae</taxon>
        <taxon>Conifers I</taxon>
        <taxon>Pinales</taxon>
        <taxon>Pinaceae</taxon>
        <taxon>Picea</taxon>
    </lineage>
</organism>
<dbReference type="InterPro" id="IPR045005">
    <property type="entry name" value="BPM1-6"/>
</dbReference>
<dbReference type="PROSITE" id="PS50097">
    <property type="entry name" value="BTB"/>
    <property type="match status" value="1"/>
</dbReference>
<dbReference type="PANTHER" id="PTHR26379:SF229">
    <property type="entry name" value="BTB_POZ AND MATH DOMAIN-CONTAINING PROTEIN 5-RELATED"/>
    <property type="match status" value="1"/>
</dbReference>
<dbReference type="CDD" id="cd00121">
    <property type="entry name" value="MATH"/>
    <property type="match status" value="1"/>
</dbReference>
<dbReference type="Pfam" id="PF22486">
    <property type="entry name" value="MATH_2"/>
    <property type="match status" value="1"/>
</dbReference>
<evidence type="ECO:0000256" key="2">
    <source>
        <dbReference type="ARBA" id="ARBA00004906"/>
    </source>
</evidence>
<reference evidence="6" key="1">
    <citation type="submission" date="2007-06" db="EMBL/GenBank/DDBJ databases">
        <title>Full length cDNA sequences from Sitka Spruce (Picea sitchensis).</title>
        <authorList>
            <person name="Ralph S.G."/>
            <person name="Chun H.E."/>
            <person name="Liao N."/>
            <person name="Ali J."/>
            <person name="Reid K."/>
            <person name="Kolosova N."/>
            <person name="Cooper N."/>
            <person name="Cullis C."/>
            <person name="Jancsik S."/>
            <person name="Moore R."/>
            <person name="Mayo M."/>
            <person name="Wagner S."/>
            <person name="Holt R.A."/>
            <person name="Jones S.J.M."/>
            <person name="Marra M.A."/>
            <person name="Ritland C.E."/>
            <person name="Ritland K."/>
            <person name="Bohlmann J."/>
        </authorList>
    </citation>
    <scope>NUCLEOTIDE SEQUENCE</scope>
    <source>
        <tissue evidence="6">Green portion of the leader tissue</tissue>
    </source>
</reference>
<dbReference type="PROSITE" id="PS50144">
    <property type="entry name" value="MATH"/>
    <property type="match status" value="1"/>
</dbReference>
<dbReference type="InterPro" id="IPR056423">
    <property type="entry name" value="BACK_BPM_SPOP"/>
</dbReference>
<dbReference type="InterPro" id="IPR000210">
    <property type="entry name" value="BTB/POZ_dom"/>
</dbReference>
<accession>B8LMS2</accession>
<dbReference type="InterPro" id="IPR008974">
    <property type="entry name" value="TRAF-like"/>
</dbReference>
<dbReference type="InterPro" id="IPR002083">
    <property type="entry name" value="MATH/TRAF_dom"/>
</dbReference>
<sequence length="390" mass="43980">MKRALNSLQEQLAEAVYGTGINGRNPSNTESRYVADTVKGSHDLTIVGFSLAKGMGVGNFLASETFNVGGYDWAIYFYPDGKNPEDNSLYVSVFVALVSEGTDVRAKFELRLIDQSGRGKHKVHSHFERSLERGPYTLKYHGSMWGYKRFYRRAQLESSDFVKDDTLKICCTVGVVVSAIHGPRLHYIRIPESNLGQQFGALLEDVENADVTFDVSGEKFHAHRVVLAARSPVFKSMFFGSSEEWNDKEISIEGTKPEVFKAMLHFIYRDTLPDLEEHADLEELSDPSPCFLTPETMIEYLLTAADRYGLRQLRWLCESRISQGITVSTVAKILELAQRYQASQLKSACLKFAASNLEEVMKSEGFEYLKENCPSLQLELLQTVAQFKDD</sequence>
<dbReference type="CDD" id="cd18280">
    <property type="entry name" value="BTB_POZ_BPM_plant"/>
    <property type="match status" value="1"/>
</dbReference>
<dbReference type="SUPFAM" id="SSF49599">
    <property type="entry name" value="TRAF domain-like"/>
    <property type="match status" value="1"/>
</dbReference>
<dbReference type="Gene3D" id="2.60.210.10">
    <property type="entry name" value="Apoptosis, Tumor Necrosis Factor Receptor Associated Protein 2, Chain A"/>
    <property type="match status" value="1"/>
</dbReference>
<dbReference type="AlphaFoldDB" id="B8LMS2"/>
<dbReference type="InterPro" id="IPR034090">
    <property type="entry name" value="BPM_C"/>
</dbReference>
<dbReference type="SMART" id="SM00061">
    <property type="entry name" value="MATH"/>
    <property type="match status" value="1"/>
</dbReference>
<protein>
    <recommendedName>
        <fullName evidence="7">BTB domain-containing protein</fullName>
    </recommendedName>
</protein>
<proteinExistence type="evidence at transcript level"/>
<dbReference type="SMART" id="SM00225">
    <property type="entry name" value="BTB"/>
    <property type="match status" value="1"/>
</dbReference>
<evidence type="ECO:0000259" key="4">
    <source>
        <dbReference type="PROSITE" id="PS50097"/>
    </source>
</evidence>
<name>B8LMS2_PICSI</name>
<evidence type="ECO:0008006" key="7">
    <source>
        <dbReference type="Google" id="ProtNLM"/>
    </source>
</evidence>
<evidence type="ECO:0000259" key="5">
    <source>
        <dbReference type="PROSITE" id="PS50144"/>
    </source>
</evidence>
<dbReference type="SUPFAM" id="SSF54695">
    <property type="entry name" value="POZ domain"/>
    <property type="match status" value="1"/>
</dbReference>
<dbReference type="PANTHER" id="PTHR26379">
    <property type="entry name" value="BTB/POZ AND MATH DOMAIN-CONTAINING PROTEIN 1"/>
    <property type="match status" value="1"/>
</dbReference>